<keyword evidence="3" id="KW-1185">Reference proteome</keyword>
<sequence length="358" mass="41158">MAVSATYCTKLPNYVKLILLLLSFVVMLQMIWFYSKQGFIALIFDTHDSKNAYLVMPDEGPNLSFLPNLASISWPHHSRPNFTRRSVGTGFELILSKGQHNSLERLLREFERVMISLKLQDQWFLAAGTLVGSLRHHEIIPWDDDVDVCVDLRHRKSIQSALQNLPSEFRTYAQSGRDKLYFRPISENETVNSSTIGSFNYSHVPWAWPFIDILYFRRTGNDTAVEVMWESKEYDLKQVFPVMYRPFGQHWYPAPRNPVSLLSTYYSSSKHLCMSTARSHAAERSIPSSSVPCSSLFNQHAFVQRCPVAGYKRSWESLQFCDEHLVDGSGRSIHKIRALLDPVEIESSFFAAKHTSFS</sequence>
<keyword evidence="1" id="KW-1133">Transmembrane helix</keyword>
<evidence type="ECO:0000256" key="1">
    <source>
        <dbReference type="SAM" id="Phobius"/>
    </source>
</evidence>
<name>A0A915ETP1_9CEST</name>
<dbReference type="PANTHER" id="PTHR43404:SF2">
    <property type="entry name" value="LIPOPOLYSACCHARIDE CHOLINEPHOSPHOTRANSFERASE LICD"/>
    <property type="match status" value="1"/>
</dbReference>
<feature type="transmembrane region" description="Helical" evidence="1">
    <location>
        <begin position="14"/>
        <end position="34"/>
    </location>
</feature>
<dbReference type="InterPro" id="IPR007074">
    <property type="entry name" value="LicD/FKTN/FKRP_NTP_transf"/>
</dbReference>
<protein>
    <submittedName>
        <fullName evidence="4">Lipopolysaccharide choline</fullName>
    </submittedName>
</protein>
<dbReference type="Pfam" id="PF04991">
    <property type="entry name" value="LicD"/>
    <property type="match status" value="1"/>
</dbReference>
<dbReference type="WBParaSite" id="maker-E.canG7_contigs_2757-snap-gene-0.3-mRNA-1">
    <property type="protein sequence ID" value="maker-E.canG7_contigs_2757-snap-gene-0.3-mRNA-1"/>
    <property type="gene ID" value="EcG7_10677"/>
</dbReference>
<feature type="domain" description="LicD/FKTN/FKRP nucleotidyltransferase" evidence="2">
    <location>
        <begin position="123"/>
        <end position="214"/>
    </location>
</feature>
<evidence type="ECO:0000259" key="2">
    <source>
        <dbReference type="Pfam" id="PF04991"/>
    </source>
</evidence>
<accession>A0A915ETP1</accession>
<evidence type="ECO:0000313" key="3">
    <source>
        <dbReference type="Proteomes" id="UP000887562"/>
    </source>
</evidence>
<dbReference type="GO" id="GO:0009100">
    <property type="term" value="P:glycoprotein metabolic process"/>
    <property type="evidence" value="ECO:0007669"/>
    <property type="project" value="UniProtKB-ARBA"/>
</dbReference>
<dbReference type="Proteomes" id="UP000887562">
    <property type="component" value="Unplaced"/>
</dbReference>
<reference evidence="4" key="1">
    <citation type="submission" date="2022-11" db="UniProtKB">
        <authorList>
            <consortium name="WormBaseParasite"/>
        </authorList>
    </citation>
    <scope>IDENTIFICATION</scope>
</reference>
<keyword evidence="1" id="KW-0812">Transmembrane</keyword>
<keyword evidence="1" id="KW-0472">Membrane</keyword>
<proteinExistence type="predicted"/>
<dbReference type="InterPro" id="IPR052942">
    <property type="entry name" value="LPS_cholinephosphotransferase"/>
</dbReference>
<evidence type="ECO:0000313" key="4">
    <source>
        <dbReference type="WBParaSite" id="maker-E.canG7_contigs_2757-snap-gene-0.3-mRNA-1"/>
    </source>
</evidence>
<organism evidence="3 4">
    <name type="scientific">Echinococcus canadensis</name>
    <dbReference type="NCBI Taxonomy" id="519352"/>
    <lineage>
        <taxon>Eukaryota</taxon>
        <taxon>Metazoa</taxon>
        <taxon>Spiralia</taxon>
        <taxon>Lophotrochozoa</taxon>
        <taxon>Platyhelminthes</taxon>
        <taxon>Cestoda</taxon>
        <taxon>Eucestoda</taxon>
        <taxon>Cyclophyllidea</taxon>
        <taxon>Taeniidae</taxon>
        <taxon>Echinococcus</taxon>
        <taxon>Echinococcus canadensis group</taxon>
    </lineage>
</organism>
<dbReference type="PANTHER" id="PTHR43404">
    <property type="entry name" value="LIPOPOLYSACCHARIDE CHOLINEPHOSPHOTRANSFERASE LICD"/>
    <property type="match status" value="1"/>
</dbReference>
<dbReference type="AlphaFoldDB" id="A0A915ETP1"/>